<accession>A0AA40AY72</accession>
<organism evidence="1 2">
    <name type="scientific">Lasiosphaeris hirsuta</name>
    <dbReference type="NCBI Taxonomy" id="260670"/>
    <lineage>
        <taxon>Eukaryota</taxon>
        <taxon>Fungi</taxon>
        <taxon>Dikarya</taxon>
        <taxon>Ascomycota</taxon>
        <taxon>Pezizomycotina</taxon>
        <taxon>Sordariomycetes</taxon>
        <taxon>Sordariomycetidae</taxon>
        <taxon>Sordariales</taxon>
        <taxon>Lasiosphaeriaceae</taxon>
        <taxon>Lasiosphaeris</taxon>
    </lineage>
</organism>
<proteinExistence type="predicted"/>
<dbReference type="AlphaFoldDB" id="A0AA40AY72"/>
<dbReference type="Proteomes" id="UP001172102">
    <property type="component" value="Unassembled WGS sequence"/>
</dbReference>
<evidence type="ECO:0000313" key="2">
    <source>
        <dbReference type="Proteomes" id="UP001172102"/>
    </source>
</evidence>
<dbReference type="EMBL" id="JAUKUA010000002">
    <property type="protein sequence ID" value="KAK0724154.1"/>
    <property type="molecule type" value="Genomic_DNA"/>
</dbReference>
<gene>
    <name evidence="1" type="ORF">B0H67DRAFT_567373</name>
</gene>
<keyword evidence="2" id="KW-1185">Reference proteome</keyword>
<comment type="caution">
    <text evidence="1">The sequence shown here is derived from an EMBL/GenBank/DDBJ whole genome shotgun (WGS) entry which is preliminary data.</text>
</comment>
<name>A0AA40AY72_9PEZI</name>
<evidence type="ECO:0000313" key="1">
    <source>
        <dbReference type="EMBL" id="KAK0724154.1"/>
    </source>
</evidence>
<sequence>MSVSPSALSVSSPSLFLLTNSIPLTQGVSNRLDSCGTLGITITLAMCKPSFIHNSPIPKIVLAKVKLDWRFITPDGASDVCPENTSGVYSDLREPIAGPSGSRA</sequence>
<protein>
    <submittedName>
        <fullName evidence="1">Uncharacterized protein</fullName>
    </submittedName>
</protein>
<reference evidence="1" key="1">
    <citation type="submission" date="2023-06" db="EMBL/GenBank/DDBJ databases">
        <title>Genome-scale phylogeny and comparative genomics of the fungal order Sordariales.</title>
        <authorList>
            <consortium name="Lawrence Berkeley National Laboratory"/>
            <person name="Hensen N."/>
            <person name="Bonometti L."/>
            <person name="Westerberg I."/>
            <person name="Brannstrom I.O."/>
            <person name="Guillou S."/>
            <person name="Cros-Aarteil S."/>
            <person name="Calhoun S."/>
            <person name="Haridas S."/>
            <person name="Kuo A."/>
            <person name="Mondo S."/>
            <person name="Pangilinan J."/>
            <person name="Riley R."/>
            <person name="Labutti K."/>
            <person name="Andreopoulos B."/>
            <person name="Lipzen A."/>
            <person name="Chen C."/>
            <person name="Yanf M."/>
            <person name="Daum C."/>
            <person name="Ng V."/>
            <person name="Clum A."/>
            <person name="Steindorff A."/>
            <person name="Ohm R."/>
            <person name="Martin F."/>
            <person name="Silar P."/>
            <person name="Natvig D."/>
            <person name="Lalanne C."/>
            <person name="Gautier V."/>
            <person name="Ament-Velasquez S.L."/>
            <person name="Kruys A."/>
            <person name="Hutchinson M.I."/>
            <person name="Powell A.J."/>
            <person name="Barry K."/>
            <person name="Miller A.N."/>
            <person name="Grigoriev I.V."/>
            <person name="Debuchy R."/>
            <person name="Gladieux P."/>
            <person name="Thoren M.H."/>
            <person name="Johannesson H."/>
        </authorList>
    </citation>
    <scope>NUCLEOTIDE SEQUENCE</scope>
    <source>
        <strain evidence="1">SMH4607-1</strain>
    </source>
</reference>